<protein>
    <submittedName>
        <fullName evidence="2">Uncharacterized protein</fullName>
    </submittedName>
</protein>
<comment type="caution">
    <text evidence="2">The sequence shown here is derived from an EMBL/GenBank/DDBJ whole genome shotgun (WGS) entry which is preliminary data.</text>
</comment>
<evidence type="ECO:0000313" key="2">
    <source>
        <dbReference type="EMBL" id="RBO87811.1"/>
    </source>
</evidence>
<name>A0A366DCN2_9NOCA</name>
<dbReference type="EMBL" id="QNRE01000010">
    <property type="protein sequence ID" value="RBO87811.1"/>
    <property type="molecule type" value="Genomic_DNA"/>
</dbReference>
<evidence type="ECO:0000313" key="3">
    <source>
        <dbReference type="Proteomes" id="UP000252586"/>
    </source>
</evidence>
<dbReference type="Proteomes" id="UP000252586">
    <property type="component" value="Unassembled WGS sequence"/>
</dbReference>
<dbReference type="STRING" id="1210090.GCA_001613185_04757"/>
<feature type="region of interest" description="Disordered" evidence="1">
    <location>
        <begin position="68"/>
        <end position="87"/>
    </location>
</feature>
<keyword evidence="3" id="KW-1185">Reference proteome</keyword>
<evidence type="ECO:0000256" key="1">
    <source>
        <dbReference type="SAM" id="MobiDB-lite"/>
    </source>
</evidence>
<organism evidence="2 3">
    <name type="scientific">Nocardia puris</name>
    <dbReference type="NCBI Taxonomy" id="208602"/>
    <lineage>
        <taxon>Bacteria</taxon>
        <taxon>Bacillati</taxon>
        <taxon>Actinomycetota</taxon>
        <taxon>Actinomycetes</taxon>
        <taxon>Mycobacteriales</taxon>
        <taxon>Nocardiaceae</taxon>
        <taxon>Nocardia</taxon>
    </lineage>
</organism>
<gene>
    <name evidence="2" type="ORF">DFR74_11065</name>
</gene>
<proteinExistence type="predicted"/>
<reference evidence="2 3" key="1">
    <citation type="submission" date="2018-06" db="EMBL/GenBank/DDBJ databases">
        <title>Genomic Encyclopedia of Type Strains, Phase IV (KMG-IV): sequencing the most valuable type-strain genomes for metagenomic binning, comparative biology and taxonomic classification.</title>
        <authorList>
            <person name="Goeker M."/>
        </authorList>
    </citation>
    <scope>NUCLEOTIDE SEQUENCE [LARGE SCALE GENOMIC DNA]</scope>
    <source>
        <strain evidence="2 3">DSM 44599</strain>
    </source>
</reference>
<dbReference type="AlphaFoldDB" id="A0A366DCN2"/>
<sequence>MSGSTDAEFAAGVLAGAPKSIADLPESAKAELAARIGQARARRVAQLRAARLSALELLPPFLRGPVRRLFDSAGSPPSARTETPRES</sequence>
<accession>A0A366DCN2</accession>
<dbReference type="RefSeq" id="WP_067511429.1">
    <property type="nucleotide sequence ID" value="NZ_CP107943.1"/>
</dbReference>